<dbReference type="KEGG" id="cpre:Csp1_04870"/>
<dbReference type="RefSeq" id="WP_066588000.1">
    <property type="nucleotide sequence ID" value="NZ_CABKVS010000002.1"/>
</dbReference>
<sequence length="82" mass="9106">MSDIGNQYSYTDPETGAKVVVAGEEQHSDRFAVLRREGPSEPWEFDASHQLRRTAELAVEHRSGQGTGDEFTIVELTPEKAS</sequence>
<reference evidence="2" key="1">
    <citation type="submission" date="2017-11" db="EMBL/GenBank/DDBJ databases">
        <title>Otitis media/interna in a cat caused by the recently described species Corynebacterium provencense.</title>
        <authorList>
            <person name="Kittl S."/>
            <person name="Brodard I."/>
            <person name="Rychener L."/>
            <person name="Jores J."/>
            <person name="Roosje P."/>
            <person name="Gobeli Brawand S."/>
        </authorList>
    </citation>
    <scope>NUCLEOTIDE SEQUENCE [LARGE SCALE GENOMIC DNA]</scope>
    <source>
        <strain evidence="2">17KM38</strain>
    </source>
</reference>
<protein>
    <submittedName>
        <fullName evidence="1">Uncharacterized protein</fullName>
    </submittedName>
</protein>
<keyword evidence="2" id="KW-1185">Reference proteome</keyword>
<dbReference type="Proteomes" id="UP000247696">
    <property type="component" value="Chromosome"/>
</dbReference>
<organism evidence="1 2">
    <name type="scientific">Corynebacterium provencense</name>
    <dbReference type="NCBI Taxonomy" id="1737425"/>
    <lineage>
        <taxon>Bacteria</taxon>
        <taxon>Bacillati</taxon>
        <taxon>Actinomycetota</taxon>
        <taxon>Actinomycetes</taxon>
        <taxon>Mycobacteriales</taxon>
        <taxon>Corynebacteriaceae</taxon>
        <taxon>Corynebacterium</taxon>
    </lineage>
</organism>
<dbReference type="AlphaFoldDB" id="A0A2Z3YMJ5"/>
<accession>A0A2Z3YMJ5</accession>
<dbReference type="OrthoDB" id="9918851at2"/>
<name>A0A2Z3YMJ5_9CORY</name>
<evidence type="ECO:0000313" key="2">
    <source>
        <dbReference type="Proteomes" id="UP000247696"/>
    </source>
</evidence>
<gene>
    <name evidence="1" type="ORF">Csp1_04870</name>
</gene>
<proteinExistence type="predicted"/>
<evidence type="ECO:0000313" key="1">
    <source>
        <dbReference type="EMBL" id="AWT25306.1"/>
    </source>
</evidence>
<dbReference type="EMBL" id="CP024988">
    <property type="protein sequence ID" value="AWT25306.1"/>
    <property type="molecule type" value="Genomic_DNA"/>
</dbReference>